<name>A0A0D1ME32_9SPHN</name>
<dbReference type="CDD" id="cd19166">
    <property type="entry name" value="HemeO-bac"/>
    <property type="match status" value="1"/>
</dbReference>
<evidence type="ECO:0000313" key="1">
    <source>
        <dbReference type="EMBL" id="KIU28777.1"/>
    </source>
</evidence>
<comment type="caution">
    <text evidence="1">The sequence shown here is derived from an EMBL/GenBank/DDBJ whole genome shotgun (WGS) entry which is preliminary data.</text>
</comment>
<dbReference type="InterPro" id="IPR016084">
    <property type="entry name" value="Haem_Oase-like_multi-hlx"/>
</dbReference>
<dbReference type="Proteomes" id="UP000033203">
    <property type="component" value="Unassembled WGS sequence"/>
</dbReference>
<dbReference type="Gene3D" id="1.20.910.10">
    <property type="entry name" value="Heme oxygenase-like"/>
    <property type="match status" value="1"/>
</dbReference>
<sequence>MSFVATLRAATAIDHERVDAAFGTMRLDERDDYSRMLTAHARAVPGVEAVLARANPAWGLPAWTPRTPLLVSDLAALDVGMPNPLPFDLPSQEAATWGALYVAEGSRLGGQVLARGIAAGLPHAYLSARHAPGAWRALLASLDARAATAPPAWREDVVDGAKATFALFMAAYAKR</sequence>
<evidence type="ECO:0000313" key="2">
    <source>
        <dbReference type="Proteomes" id="UP000033203"/>
    </source>
</evidence>
<dbReference type="PATRIC" id="fig|1549858.7.peg.1231"/>
<dbReference type="EMBL" id="JXTP01000026">
    <property type="protein sequence ID" value="KIU28777.1"/>
    <property type="molecule type" value="Genomic_DNA"/>
</dbReference>
<dbReference type="SUPFAM" id="SSF48613">
    <property type="entry name" value="Heme oxygenase-like"/>
    <property type="match status" value="1"/>
</dbReference>
<protein>
    <recommendedName>
        <fullName evidence="3">Heme oxygenase</fullName>
    </recommendedName>
</protein>
<evidence type="ECO:0008006" key="3">
    <source>
        <dbReference type="Google" id="ProtNLM"/>
    </source>
</evidence>
<organism evidence="1 2">
    <name type="scientific">Sphingomonas melonis</name>
    <dbReference type="NCBI Taxonomy" id="152682"/>
    <lineage>
        <taxon>Bacteria</taxon>
        <taxon>Pseudomonadati</taxon>
        <taxon>Pseudomonadota</taxon>
        <taxon>Alphaproteobacteria</taxon>
        <taxon>Sphingomonadales</taxon>
        <taxon>Sphingomonadaceae</taxon>
        <taxon>Sphingomonas</taxon>
    </lineage>
</organism>
<accession>A0A0D1ME32</accession>
<gene>
    <name evidence="1" type="ORF">SR41_06785</name>
</gene>
<dbReference type="AlphaFoldDB" id="A0A0D1ME32"/>
<proteinExistence type="predicted"/>
<reference evidence="1 2" key="1">
    <citation type="submission" date="2015-01" db="EMBL/GenBank/DDBJ databases">
        <title>Genome of Sphingomonas taxi strain 30a.</title>
        <authorList>
            <person name="Eevers N."/>
            <person name="Van Hamme J."/>
            <person name="Bottos E."/>
            <person name="Weyens N."/>
            <person name="Vangronsveld J."/>
        </authorList>
    </citation>
    <scope>NUCLEOTIDE SEQUENCE [LARGE SCALE GENOMIC DNA]</scope>
    <source>
        <strain evidence="1 2">30a</strain>
    </source>
</reference>